<dbReference type="Proteomes" id="UP000236161">
    <property type="component" value="Unassembled WGS sequence"/>
</dbReference>
<dbReference type="AlphaFoldDB" id="A0A2I0AEN9"/>
<sequence length="142" mass="14501">MLANLTDMVTGLTAQQAVILRQAQLVCAVLPLPPVAAVPVPLPPAAAVPVPPPPVAAVPELIPPVAVAPAPPPPVAGTRALAPLVAPPFIQSSGSSRPPRCPIRFQEVHQNPLPPCPLPQPAFLPPAFPPFLAGRDPLFPGA</sequence>
<evidence type="ECO:0000313" key="1">
    <source>
        <dbReference type="EMBL" id="PKA54019.1"/>
    </source>
</evidence>
<proteinExistence type="predicted"/>
<protein>
    <submittedName>
        <fullName evidence="1">Uncharacterized protein</fullName>
    </submittedName>
</protein>
<name>A0A2I0AEN9_9ASPA</name>
<evidence type="ECO:0000313" key="2">
    <source>
        <dbReference type="Proteomes" id="UP000236161"/>
    </source>
</evidence>
<accession>A0A2I0AEN9</accession>
<keyword evidence="2" id="KW-1185">Reference proteome</keyword>
<organism evidence="1 2">
    <name type="scientific">Apostasia shenzhenica</name>
    <dbReference type="NCBI Taxonomy" id="1088818"/>
    <lineage>
        <taxon>Eukaryota</taxon>
        <taxon>Viridiplantae</taxon>
        <taxon>Streptophyta</taxon>
        <taxon>Embryophyta</taxon>
        <taxon>Tracheophyta</taxon>
        <taxon>Spermatophyta</taxon>
        <taxon>Magnoliopsida</taxon>
        <taxon>Liliopsida</taxon>
        <taxon>Asparagales</taxon>
        <taxon>Orchidaceae</taxon>
        <taxon>Apostasioideae</taxon>
        <taxon>Apostasia</taxon>
    </lineage>
</organism>
<gene>
    <name evidence="1" type="ORF">AXF42_Ash016184</name>
</gene>
<dbReference type="EMBL" id="KZ451987">
    <property type="protein sequence ID" value="PKA54019.1"/>
    <property type="molecule type" value="Genomic_DNA"/>
</dbReference>
<reference evidence="1 2" key="1">
    <citation type="journal article" date="2017" name="Nature">
        <title>The Apostasia genome and the evolution of orchids.</title>
        <authorList>
            <person name="Zhang G.Q."/>
            <person name="Liu K.W."/>
            <person name="Li Z."/>
            <person name="Lohaus R."/>
            <person name="Hsiao Y.Y."/>
            <person name="Niu S.C."/>
            <person name="Wang J.Y."/>
            <person name="Lin Y.C."/>
            <person name="Xu Q."/>
            <person name="Chen L.J."/>
            <person name="Yoshida K."/>
            <person name="Fujiwara S."/>
            <person name="Wang Z.W."/>
            <person name="Zhang Y.Q."/>
            <person name="Mitsuda N."/>
            <person name="Wang M."/>
            <person name="Liu G.H."/>
            <person name="Pecoraro L."/>
            <person name="Huang H.X."/>
            <person name="Xiao X.J."/>
            <person name="Lin M."/>
            <person name="Wu X.Y."/>
            <person name="Wu W.L."/>
            <person name="Chen Y.Y."/>
            <person name="Chang S.B."/>
            <person name="Sakamoto S."/>
            <person name="Ohme-Takagi M."/>
            <person name="Yagi M."/>
            <person name="Zeng S.J."/>
            <person name="Shen C.Y."/>
            <person name="Yeh C.M."/>
            <person name="Luo Y.B."/>
            <person name="Tsai W.C."/>
            <person name="Van de Peer Y."/>
            <person name="Liu Z.J."/>
        </authorList>
    </citation>
    <scope>NUCLEOTIDE SEQUENCE [LARGE SCALE GENOMIC DNA]</scope>
    <source>
        <strain evidence="2">cv. Shenzhen</strain>
        <tissue evidence="1">Stem</tissue>
    </source>
</reference>